<keyword evidence="1" id="KW-0121">Carboxypeptidase</keyword>
<sequence>MVKRILYSFLLVVFLVSSFVVEIQANTTSVPSVNAEKSQKDIQGKMKGLEGTVKEGIHPIKNSQLWIQAKGETKFFNVTTNSKGKFETNIPDGVYTVKAIHQNKSWFNTNEAFNVKNGKLSNDEIQITEKKKIKESTKKTESNLLGVLKEGDKGIKGELILSRYTSEYDEEVFFVSSKNNGKFSAFLPDGNYLLFGVNVDGGSYHQQMYFKVENGELYIDEQKQSTLMITLPEKVYNGSITSSESSLVEASVILEKVINEEEYNYEFIEFVATNKKGQFSFRKLADGTYSISVYHPTYSSWQVLKFDVVNGLLYIDGSEVATFDIKVPEITLQGQLLEGKNAITEGYIDIEGHTTDGEFTGFFNTNVDSKGNFEYRLSDGLYRITSIYEQNRQTNVNLSFEIQNGKLIQDGVESAGLVINLPPVTFKGKLLDQGISLQGSVYVEKVNEDGSTEWFNASTDETGVYSLRLTDGEYRLVGAYLYEGNEEIGFSTLFAILDGELYVDGNKQELLELQIPPVSFYGKVLDGEHPVTGGQVSFTTLDEGQYYWKQISEDGSVSMRFADGEYKVKYVDLFDGTSTELNLAFTIQNGKLYVNGEEKVSLDIVIPAVTLSGVLLDAGVPVTGSINLYSISDPNQTYYYGHANEDGTFQFRLPDGEYVLDAIYFNDGTSFIPSINFSIVSGELVVNGETKQSLEITIPPLTLTGTVFDRGQVVSSGNVNVMEIGGSYSWFSSWIHEDGTYGLRLPDGVYELYSVDTPDTGSVYFHKGFTISEGKLFVDGVELGRLDLFLEEGTIN</sequence>
<comment type="caution">
    <text evidence="1">The sequence shown here is derived from an EMBL/GenBank/DDBJ whole genome shotgun (WGS) entry which is preliminary data.</text>
</comment>
<protein>
    <submittedName>
        <fullName evidence="1">Carboxypeptidase regulatory-like domain-containing protein</fullName>
    </submittedName>
</protein>
<keyword evidence="1" id="KW-0378">Hydrolase</keyword>
<dbReference type="Proteomes" id="UP000481043">
    <property type="component" value="Unassembled WGS sequence"/>
</dbReference>
<name>A0A6M0Q7V4_9BACI</name>
<gene>
    <name evidence="1" type="ORF">G4D63_11770</name>
</gene>
<dbReference type="RefSeq" id="WP_163179848.1">
    <property type="nucleotide sequence ID" value="NZ_JAAIWM010000003.1"/>
</dbReference>
<keyword evidence="2" id="KW-1185">Reference proteome</keyword>
<reference evidence="1 2" key="1">
    <citation type="submission" date="2020-02" db="EMBL/GenBank/DDBJ databases">
        <title>Bacillus aquiflavi sp. nov., isolated from yellow water of strong flavor Chinese baijiu in Yibin region of China.</title>
        <authorList>
            <person name="Xie J."/>
        </authorList>
    </citation>
    <scope>NUCLEOTIDE SEQUENCE [LARGE SCALE GENOMIC DNA]</scope>
    <source>
        <strain evidence="1 2">SA4</strain>
    </source>
</reference>
<accession>A0A6M0Q7V4</accession>
<dbReference type="GO" id="GO:0004180">
    <property type="term" value="F:carboxypeptidase activity"/>
    <property type="evidence" value="ECO:0007669"/>
    <property type="project" value="UniProtKB-KW"/>
</dbReference>
<proteinExistence type="predicted"/>
<evidence type="ECO:0000313" key="2">
    <source>
        <dbReference type="Proteomes" id="UP000481043"/>
    </source>
</evidence>
<dbReference type="AlphaFoldDB" id="A0A6M0Q7V4"/>
<dbReference type="EMBL" id="JAAIWM010000003">
    <property type="protein sequence ID" value="NEY72404.1"/>
    <property type="molecule type" value="Genomic_DNA"/>
</dbReference>
<dbReference type="SUPFAM" id="SSF117074">
    <property type="entry name" value="Hypothetical protein PA1324"/>
    <property type="match status" value="1"/>
</dbReference>
<keyword evidence="1" id="KW-0645">Protease</keyword>
<evidence type="ECO:0000313" key="1">
    <source>
        <dbReference type="EMBL" id="NEY72404.1"/>
    </source>
</evidence>
<organism evidence="1 2">
    <name type="scientific">Bacillus mesophilus</name>
    <dbReference type="NCBI Taxonomy" id="1808955"/>
    <lineage>
        <taxon>Bacteria</taxon>
        <taxon>Bacillati</taxon>
        <taxon>Bacillota</taxon>
        <taxon>Bacilli</taxon>
        <taxon>Bacillales</taxon>
        <taxon>Bacillaceae</taxon>
        <taxon>Bacillus</taxon>
    </lineage>
</organism>